<feature type="region of interest" description="Disordered" evidence="1">
    <location>
        <begin position="96"/>
        <end position="129"/>
    </location>
</feature>
<feature type="compositionally biased region" description="Basic residues" evidence="1">
    <location>
        <begin position="119"/>
        <end position="129"/>
    </location>
</feature>
<name>A0A5C6A945_9BACT</name>
<protein>
    <recommendedName>
        <fullName evidence="2">GYF domain-containing protein</fullName>
    </recommendedName>
</protein>
<dbReference type="RefSeq" id="WP_146578617.1">
    <property type="nucleotide sequence ID" value="NZ_SJPM01000006.1"/>
</dbReference>
<feature type="domain" description="GYF" evidence="2">
    <location>
        <begin position="4"/>
        <end position="52"/>
    </location>
</feature>
<organism evidence="3 4">
    <name type="scientific">Neorhodopirellula pilleata</name>
    <dbReference type="NCBI Taxonomy" id="2714738"/>
    <lineage>
        <taxon>Bacteria</taxon>
        <taxon>Pseudomonadati</taxon>
        <taxon>Planctomycetota</taxon>
        <taxon>Planctomycetia</taxon>
        <taxon>Pirellulales</taxon>
        <taxon>Pirellulaceae</taxon>
        <taxon>Neorhodopirellula</taxon>
    </lineage>
</organism>
<dbReference type="Proteomes" id="UP000316213">
    <property type="component" value="Unassembled WGS sequence"/>
</dbReference>
<evidence type="ECO:0000259" key="2">
    <source>
        <dbReference type="Pfam" id="PF14237"/>
    </source>
</evidence>
<gene>
    <name evidence="3" type="ORF">Pla100_32020</name>
</gene>
<sequence>MAEWFVQQPDVDLGPLRPAELLQLVRNGTVEPQTKVRKDDSAWFDASEVGGLFEAARRPTIEHYCPRCSTRVPAPPCTCPKCEILLDKTRKRIIEHSIGTKPAANPTASNGPAESARRWLQRKIKRDEN</sequence>
<comment type="caution">
    <text evidence="3">The sequence shown here is derived from an EMBL/GenBank/DDBJ whole genome shotgun (WGS) entry which is preliminary data.</text>
</comment>
<dbReference type="EMBL" id="SJPM01000006">
    <property type="protein sequence ID" value="TWT95561.1"/>
    <property type="molecule type" value="Genomic_DNA"/>
</dbReference>
<accession>A0A5C6A945</accession>
<dbReference type="InterPro" id="IPR025640">
    <property type="entry name" value="GYF_2"/>
</dbReference>
<dbReference type="AlphaFoldDB" id="A0A5C6A945"/>
<dbReference type="Pfam" id="PF14237">
    <property type="entry name" value="GYF_2"/>
    <property type="match status" value="1"/>
</dbReference>
<evidence type="ECO:0000256" key="1">
    <source>
        <dbReference type="SAM" id="MobiDB-lite"/>
    </source>
</evidence>
<evidence type="ECO:0000313" key="4">
    <source>
        <dbReference type="Proteomes" id="UP000316213"/>
    </source>
</evidence>
<dbReference type="OrthoDB" id="276348at2"/>
<reference evidence="3 4" key="1">
    <citation type="submission" date="2019-02" db="EMBL/GenBank/DDBJ databases">
        <title>Deep-cultivation of Planctomycetes and their phenomic and genomic characterization uncovers novel biology.</title>
        <authorList>
            <person name="Wiegand S."/>
            <person name="Jogler M."/>
            <person name="Boedeker C."/>
            <person name="Pinto D."/>
            <person name="Vollmers J."/>
            <person name="Rivas-Marin E."/>
            <person name="Kohn T."/>
            <person name="Peeters S.H."/>
            <person name="Heuer A."/>
            <person name="Rast P."/>
            <person name="Oberbeckmann S."/>
            <person name="Bunk B."/>
            <person name="Jeske O."/>
            <person name="Meyerdierks A."/>
            <person name="Storesund J.E."/>
            <person name="Kallscheuer N."/>
            <person name="Luecker S."/>
            <person name="Lage O.M."/>
            <person name="Pohl T."/>
            <person name="Merkel B.J."/>
            <person name="Hornburger P."/>
            <person name="Mueller R.-W."/>
            <person name="Bruemmer F."/>
            <person name="Labrenz M."/>
            <person name="Spormann A.M."/>
            <person name="Op Den Camp H."/>
            <person name="Overmann J."/>
            <person name="Amann R."/>
            <person name="Jetten M.S.M."/>
            <person name="Mascher T."/>
            <person name="Medema M.H."/>
            <person name="Devos D.P."/>
            <person name="Kaster A.-K."/>
            <person name="Ovreas L."/>
            <person name="Rohde M."/>
            <person name="Galperin M.Y."/>
            <person name="Jogler C."/>
        </authorList>
    </citation>
    <scope>NUCLEOTIDE SEQUENCE [LARGE SCALE GENOMIC DNA]</scope>
    <source>
        <strain evidence="3 4">Pla100</strain>
    </source>
</reference>
<keyword evidence="4" id="KW-1185">Reference proteome</keyword>
<evidence type="ECO:0000313" key="3">
    <source>
        <dbReference type="EMBL" id="TWT95561.1"/>
    </source>
</evidence>
<proteinExistence type="predicted"/>